<evidence type="ECO:0000313" key="3">
    <source>
        <dbReference type="Proteomes" id="UP000033900"/>
    </source>
</evidence>
<evidence type="ECO:0000313" key="2">
    <source>
        <dbReference type="EMBL" id="KJL48387.1"/>
    </source>
</evidence>
<name>A0A0M2HNR7_9MICO</name>
<keyword evidence="1" id="KW-1133">Transmembrane helix</keyword>
<keyword evidence="1" id="KW-0812">Transmembrane</keyword>
<dbReference type="Proteomes" id="UP000033900">
    <property type="component" value="Unassembled WGS sequence"/>
</dbReference>
<comment type="caution">
    <text evidence="2">The sequence shown here is derived from an EMBL/GenBank/DDBJ whole genome shotgun (WGS) entry which is preliminary data.</text>
</comment>
<feature type="transmembrane region" description="Helical" evidence="1">
    <location>
        <begin position="12"/>
        <end position="33"/>
    </location>
</feature>
<reference evidence="2 3" key="1">
    <citation type="submission" date="2015-02" db="EMBL/GenBank/DDBJ databases">
        <title>Draft genome sequences of ten Microbacterium spp. with emphasis on heavy metal contaminated environments.</title>
        <authorList>
            <person name="Corretto E."/>
        </authorList>
    </citation>
    <scope>NUCLEOTIDE SEQUENCE [LARGE SCALE GENOMIC DNA]</scope>
    <source>
        <strain evidence="2 3">SA35</strain>
    </source>
</reference>
<keyword evidence="1" id="KW-0472">Membrane</keyword>
<dbReference type="STRING" id="273678.RS84_01146"/>
<organism evidence="2 3">
    <name type="scientific">Microbacterium hydrocarbonoxydans</name>
    <dbReference type="NCBI Taxonomy" id="273678"/>
    <lineage>
        <taxon>Bacteria</taxon>
        <taxon>Bacillati</taxon>
        <taxon>Actinomycetota</taxon>
        <taxon>Actinomycetes</taxon>
        <taxon>Micrococcales</taxon>
        <taxon>Microbacteriaceae</taxon>
        <taxon>Microbacterium</taxon>
    </lineage>
</organism>
<proteinExistence type="predicted"/>
<sequence length="173" mass="19467">MQWGWNPDTVAAITTALAAIAAVVAGFFAWGAYRIEREREQRVADEAKRQQAQLISAWAVNREEADGESSVELHVQNLSTAPVYEVSLGIEVAGKCSYAGWARVIPPSRTSPLVIPVTEERLKGWRQWAATRTRKPAPAPYVEFTFCDTAGSWWHRDTRGALAEIDREEKYRY</sequence>
<keyword evidence="3" id="KW-1185">Reference proteome</keyword>
<gene>
    <name evidence="2" type="ORF">RS84_01146</name>
</gene>
<accession>A0A0M2HNR7</accession>
<dbReference type="PATRIC" id="fig|273678.4.peg.1143"/>
<dbReference type="RefSeq" id="WP_045256792.1">
    <property type="nucleotide sequence ID" value="NZ_JYJB01000007.1"/>
</dbReference>
<dbReference type="OrthoDB" id="5198031at2"/>
<evidence type="ECO:0000256" key="1">
    <source>
        <dbReference type="SAM" id="Phobius"/>
    </source>
</evidence>
<protein>
    <submittedName>
        <fullName evidence="2">Uncharacterized protein</fullName>
    </submittedName>
</protein>
<dbReference type="AlphaFoldDB" id="A0A0M2HNR7"/>
<dbReference type="EMBL" id="JYJB01000007">
    <property type="protein sequence ID" value="KJL48387.1"/>
    <property type="molecule type" value="Genomic_DNA"/>
</dbReference>